<dbReference type="InterPro" id="IPR015895">
    <property type="entry name" value="4pyrrol_synth_GluRdtase_N"/>
</dbReference>
<comment type="caution">
    <text evidence="2">The sequence shown here is derived from an EMBL/GenBank/DDBJ whole genome shotgun (WGS) entry which is preliminary data.</text>
</comment>
<evidence type="ECO:0000313" key="2">
    <source>
        <dbReference type="EMBL" id="KYG66249.1"/>
    </source>
</evidence>
<accession>A0A150WPM2</accession>
<dbReference type="GO" id="GO:0033014">
    <property type="term" value="P:tetrapyrrole biosynthetic process"/>
    <property type="evidence" value="ECO:0007669"/>
    <property type="project" value="InterPro"/>
</dbReference>
<reference evidence="2 3" key="1">
    <citation type="submission" date="2016-03" db="EMBL/GenBank/DDBJ databases">
        <authorList>
            <person name="Ploux O."/>
        </authorList>
    </citation>
    <scope>NUCLEOTIDE SEQUENCE [LARGE SCALE GENOMIC DNA]</scope>
    <source>
        <strain evidence="2 3">R0</strain>
    </source>
</reference>
<name>A0A150WPM2_BDEBC</name>
<dbReference type="OrthoDB" id="5289779at2"/>
<dbReference type="Pfam" id="PF05201">
    <property type="entry name" value="GlutR_N"/>
    <property type="match status" value="1"/>
</dbReference>
<dbReference type="GO" id="GO:0050661">
    <property type="term" value="F:NADP binding"/>
    <property type="evidence" value="ECO:0007669"/>
    <property type="project" value="InterPro"/>
</dbReference>
<dbReference type="RefSeq" id="WP_061833815.1">
    <property type="nucleotide sequence ID" value="NZ_LUKE01000001.1"/>
</dbReference>
<dbReference type="InterPro" id="IPR036343">
    <property type="entry name" value="GluRdtase_N_sf"/>
</dbReference>
<dbReference type="AlphaFoldDB" id="A0A150WPM2"/>
<organism evidence="2 3">
    <name type="scientific">Bdellovibrio bacteriovorus</name>
    <dbReference type="NCBI Taxonomy" id="959"/>
    <lineage>
        <taxon>Bacteria</taxon>
        <taxon>Pseudomonadati</taxon>
        <taxon>Bdellovibrionota</taxon>
        <taxon>Bdellovibrionia</taxon>
        <taxon>Bdellovibrionales</taxon>
        <taxon>Pseudobdellovibrionaceae</taxon>
        <taxon>Bdellovibrio</taxon>
    </lineage>
</organism>
<feature type="domain" description="Glutamyl-tRNA reductase N-terminal" evidence="1">
    <location>
        <begin position="27"/>
        <end position="104"/>
    </location>
</feature>
<protein>
    <recommendedName>
        <fullName evidence="1">Glutamyl-tRNA reductase N-terminal domain-containing protein</fullName>
    </recommendedName>
</protein>
<dbReference type="EMBL" id="LUKE01000001">
    <property type="protein sequence ID" value="KYG66249.1"/>
    <property type="molecule type" value="Genomic_DNA"/>
</dbReference>
<dbReference type="Proteomes" id="UP000075320">
    <property type="component" value="Unassembled WGS sequence"/>
</dbReference>
<keyword evidence="3" id="KW-1185">Reference proteome</keyword>
<proteinExistence type="predicted"/>
<dbReference type="SUPFAM" id="SSF69742">
    <property type="entry name" value="Glutamyl tRNA-reductase catalytic, N-terminal domain"/>
    <property type="match status" value="1"/>
</dbReference>
<sequence>MEDILLVHRKSNLNFGDGLAPEFSASLQDAAIWKTCLRKILFCTETELNNYSDIIQKEDHILRGEAALSLLLEILCGLHSPIVGETEVFGQFKNFIESRKQMGDTLFADHQKWLQFILAEVKKTRAEHLVGIGSQSYGSLLRRYAKDVEEITICGSGHLAQEILPWLAHKKSMQVLCREVSKMEAFAAKYENLQVNTYNDSYVHGEAMVIAAPLTDTRILELMSRQDTRPKYVFDLRGEENSLATLIAEKFPHVTLMGLHQFFAEIEENKKETDHKILALKQSLLDKALAFMQRTELRPLGWDDLCA</sequence>
<gene>
    <name evidence="2" type="ORF">AZI86_04100</name>
</gene>
<evidence type="ECO:0000313" key="3">
    <source>
        <dbReference type="Proteomes" id="UP000075320"/>
    </source>
</evidence>
<evidence type="ECO:0000259" key="1">
    <source>
        <dbReference type="Pfam" id="PF05201"/>
    </source>
</evidence>
<dbReference type="Gene3D" id="3.30.460.30">
    <property type="entry name" value="Glutamyl-tRNA reductase, N-terminal domain"/>
    <property type="match status" value="1"/>
</dbReference>
<dbReference type="GO" id="GO:0008883">
    <property type="term" value="F:glutamyl-tRNA reductase activity"/>
    <property type="evidence" value="ECO:0007669"/>
    <property type="project" value="InterPro"/>
</dbReference>